<keyword evidence="3" id="KW-1185">Reference proteome</keyword>
<dbReference type="EMBL" id="CP117411">
    <property type="protein sequence ID" value="WCT73128.1"/>
    <property type="molecule type" value="Genomic_DNA"/>
</dbReference>
<sequence length="67" mass="7065">MTRRHPGRHGATRTFLIPALLALATLTGLIAGLLGDGVRDTVAALGLAAPLVAIGLGRCLSWRRRDH</sequence>
<dbReference type="RefSeq" id="WP_273687124.1">
    <property type="nucleotide sequence ID" value="NZ_CP117411.1"/>
</dbReference>
<evidence type="ECO:0000313" key="2">
    <source>
        <dbReference type="EMBL" id="WCT73128.1"/>
    </source>
</evidence>
<evidence type="ECO:0000256" key="1">
    <source>
        <dbReference type="SAM" id="Phobius"/>
    </source>
</evidence>
<feature type="transmembrane region" description="Helical" evidence="1">
    <location>
        <begin position="12"/>
        <end position="35"/>
    </location>
</feature>
<keyword evidence="1" id="KW-0812">Transmembrane</keyword>
<gene>
    <name evidence="2" type="ORF">PQ455_16090</name>
</gene>
<feature type="transmembrane region" description="Helical" evidence="1">
    <location>
        <begin position="41"/>
        <end position="60"/>
    </location>
</feature>
<reference evidence="2 3" key="1">
    <citation type="submission" date="2023-02" db="EMBL/GenBank/DDBJ databases">
        <title>Genome sequence of Sphingomonas naphthae.</title>
        <authorList>
            <person name="Kim S."/>
            <person name="Heo J."/>
            <person name="Kwon S.-W."/>
        </authorList>
    </citation>
    <scope>NUCLEOTIDE SEQUENCE [LARGE SCALE GENOMIC DNA]</scope>
    <source>
        <strain evidence="2 3">KACC 18716</strain>
    </source>
</reference>
<name>A0ABY7TIT5_9SPHN</name>
<keyword evidence="1" id="KW-1133">Transmembrane helix</keyword>
<accession>A0ABY7TIT5</accession>
<evidence type="ECO:0000313" key="3">
    <source>
        <dbReference type="Proteomes" id="UP001220395"/>
    </source>
</evidence>
<protein>
    <submittedName>
        <fullName evidence="2">Uncharacterized protein</fullName>
    </submittedName>
</protein>
<dbReference type="Proteomes" id="UP001220395">
    <property type="component" value="Chromosome"/>
</dbReference>
<organism evidence="2 3">
    <name type="scientific">Sphingomonas naphthae</name>
    <dbReference type="NCBI Taxonomy" id="1813468"/>
    <lineage>
        <taxon>Bacteria</taxon>
        <taxon>Pseudomonadati</taxon>
        <taxon>Pseudomonadota</taxon>
        <taxon>Alphaproteobacteria</taxon>
        <taxon>Sphingomonadales</taxon>
        <taxon>Sphingomonadaceae</taxon>
        <taxon>Sphingomonas</taxon>
    </lineage>
</organism>
<proteinExistence type="predicted"/>
<keyword evidence="1" id="KW-0472">Membrane</keyword>